<dbReference type="EMBL" id="QOQW01000005">
    <property type="protein sequence ID" value="RCK80569.1"/>
    <property type="molecule type" value="Genomic_DNA"/>
</dbReference>
<feature type="transmembrane region" description="Helical" evidence="1">
    <location>
        <begin position="259"/>
        <end position="283"/>
    </location>
</feature>
<proteinExistence type="predicted"/>
<evidence type="ECO:0000313" key="3">
    <source>
        <dbReference type="Proteomes" id="UP000252355"/>
    </source>
</evidence>
<feature type="transmembrane region" description="Helical" evidence="1">
    <location>
        <begin position="74"/>
        <end position="93"/>
    </location>
</feature>
<feature type="transmembrane region" description="Helical" evidence="1">
    <location>
        <begin position="7"/>
        <end position="31"/>
    </location>
</feature>
<keyword evidence="1" id="KW-0472">Membrane</keyword>
<feature type="transmembrane region" description="Helical" evidence="1">
    <location>
        <begin position="190"/>
        <end position="211"/>
    </location>
</feature>
<comment type="caution">
    <text evidence="2">The sequence shown here is derived from an EMBL/GenBank/DDBJ whole genome shotgun (WGS) entry which is preliminary data.</text>
</comment>
<reference evidence="2 3" key="1">
    <citation type="submission" date="2018-05" db="EMBL/GenBank/DDBJ databases">
        <title>A metagenomic window into the 2 km-deep terrestrial subsurface aquifer revealed taxonomically and functionally diverse microbial community comprising novel uncultured bacterial lineages.</title>
        <authorList>
            <person name="Kadnikov V.V."/>
            <person name="Mardanov A.V."/>
            <person name="Beletsky A.V."/>
            <person name="Banks D."/>
            <person name="Pimenov N.V."/>
            <person name="Frank Y.A."/>
            <person name="Karnachuk O.V."/>
            <person name="Ravin N.V."/>
        </authorList>
    </citation>
    <scope>NUCLEOTIDE SEQUENCE [LARGE SCALE GENOMIC DNA]</scope>
    <source>
        <strain evidence="2">BY5</strain>
    </source>
</reference>
<keyword evidence="1" id="KW-1133">Transmembrane helix</keyword>
<organism evidence="2 3">
    <name type="scientific">Candidatus Ozemobacter sibiricus</name>
    <dbReference type="NCBI Taxonomy" id="2268124"/>
    <lineage>
        <taxon>Bacteria</taxon>
        <taxon>Candidatus Ozemobacteria</taxon>
        <taxon>Candidatus Ozemobacterales</taxon>
        <taxon>Candidatus Ozemobacteraceae</taxon>
        <taxon>Candidatus Ozemobacter</taxon>
    </lineage>
</organism>
<name>A0A367ZS53_9BACT</name>
<gene>
    <name evidence="2" type="ORF">OZSIB_2882</name>
</gene>
<feature type="transmembrane region" description="Helical" evidence="1">
    <location>
        <begin position="43"/>
        <end position="62"/>
    </location>
</feature>
<accession>A0A367ZS53</accession>
<protein>
    <submittedName>
        <fullName evidence="2">Uncharacterized protein</fullName>
    </submittedName>
</protein>
<dbReference type="Proteomes" id="UP000252355">
    <property type="component" value="Unassembled WGS sequence"/>
</dbReference>
<dbReference type="AlphaFoldDB" id="A0A367ZS53"/>
<sequence length="301" mass="33145">MLFFKRTLPLIITFCSGVIMILAFFSGPGLPTLKMLDKEAPEWIRITMIFAMVLGGISLLHINLTKISRRVDGWGYNVVLVVGFVLMATLGFFSGFEGSESRLTAGNQLWTYEEAVQKWHYVTVKSVNMEKAEVEDHTTGQKRQVEFIGSVTIIDDQGKEQTVQPNKLKGSGIAWLMAFQQMLFHGVFKAAQATMFSLLAFFVASASFRAFRIKSKEAALLMGAAFIVMLGNVPVGNLLTSLLDKIWLGFIDFPALKEWIMMYPSSAAQSAILIGAALGYISASLKIILGVERSYLGGGES</sequence>
<keyword evidence="1" id="KW-0812">Transmembrane</keyword>
<feature type="transmembrane region" description="Helical" evidence="1">
    <location>
        <begin position="218"/>
        <end position="239"/>
    </location>
</feature>
<evidence type="ECO:0000256" key="1">
    <source>
        <dbReference type="SAM" id="Phobius"/>
    </source>
</evidence>
<evidence type="ECO:0000313" key="2">
    <source>
        <dbReference type="EMBL" id="RCK80569.1"/>
    </source>
</evidence>